<dbReference type="EMBL" id="CAJVPQ010007457">
    <property type="protein sequence ID" value="CAG8696769.1"/>
    <property type="molecule type" value="Genomic_DNA"/>
</dbReference>
<organism evidence="1 2">
    <name type="scientific">Funneliformis caledonium</name>
    <dbReference type="NCBI Taxonomy" id="1117310"/>
    <lineage>
        <taxon>Eukaryota</taxon>
        <taxon>Fungi</taxon>
        <taxon>Fungi incertae sedis</taxon>
        <taxon>Mucoromycota</taxon>
        <taxon>Glomeromycotina</taxon>
        <taxon>Glomeromycetes</taxon>
        <taxon>Glomerales</taxon>
        <taxon>Glomeraceae</taxon>
        <taxon>Funneliformis</taxon>
    </lineage>
</organism>
<dbReference type="Proteomes" id="UP000789570">
    <property type="component" value="Unassembled WGS sequence"/>
</dbReference>
<reference evidence="1" key="1">
    <citation type="submission" date="2021-06" db="EMBL/GenBank/DDBJ databases">
        <authorList>
            <person name="Kallberg Y."/>
            <person name="Tangrot J."/>
            <person name="Rosling A."/>
        </authorList>
    </citation>
    <scope>NUCLEOTIDE SEQUENCE</scope>
    <source>
        <strain evidence="1">UK204</strain>
    </source>
</reference>
<feature type="non-terminal residue" evidence="1">
    <location>
        <position position="1"/>
    </location>
</feature>
<sequence>MLQQPTSCPMTEKVLPSNCSKKALKTIRGLKTDSMLSTPSLQNKYPLQICFKVFRKTSVFSLSKASKYRLKVVLNVNIIVSREHANQSRFAELLRAKKENFIIWLSF</sequence>
<proteinExistence type="predicted"/>
<protein>
    <submittedName>
        <fullName evidence="1">15347_t:CDS:1</fullName>
    </submittedName>
</protein>
<evidence type="ECO:0000313" key="2">
    <source>
        <dbReference type="Proteomes" id="UP000789570"/>
    </source>
</evidence>
<comment type="caution">
    <text evidence="1">The sequence shown here is derived from an EMBL/GenBank/DDBJ whole genome shotgun (WGS) entry which is preliminary data.</text>
</comment>
<gene>
    <name evidence="1" type="ORF">FCALED_LOCUS13262</name>
</gene>
<feature type="non-terminal residue" evidence="1">
    <location>
        <position position="107"/>
    </location>
</feature>
<keyword evidence="2" id="KW-1185">Reference proteome</keyword>
<name>A0A9N9HK71_9GLOM</name>
<dbReference type="AlphaFoldDB" id="A0A9N9HK71"/>
<accession>A0A9N9HK71</accession>
<evidence type="ECO:0000313" key="1">
    <source>
        <dbReference type="EMBL" id="CAG8696769.1"/>
    </source>
</evidence>